<evidence type="ECO:0000259" key="1">
    <source>
        <dbReference type="Pfam" id="PF00534"/>
    </source>
</evidence>
<dbReference type="SUPFAM" id="SSF53756">
    <property type="entry name" value="UDP-Glycosyltransferase/glycogen phosphorylase"/>
    <property type="match status" value="1"/>
</dbReference>
<dbReference type="InterPro" id="IPR050194">
    <property type="entry name" value="Glycosyltransferase_grp1"/>
</dbReference>
<dbReference type="Gene3D" id="3.40.50.2000">
    <property type="entry name" value="Glycogen Phosphorylase B"/>
    <property type="match status" value="2"/>
</dbReference>
<proteinExistence type="predicted"/>
<sequence length="222" mass="24607">YYHEKYGIPADRTLVAPNTIDDIDVQKDIERSKDDVAALRKHFGSGPVVLYVGAMAETKRLEDLIRAMEEVWNKCPSTKLVLVGDGEFRSDLEKMVSELKRRDKVIFTGKVLEGVSRYFLLADVFVLPGLGGLAIPHAMIHGVPVIARIADGTEKDLIRDGVTGYLLENNNNRELAEKIITIITKPELRTRPCGPGSSATSISPVLRFCKTCFIFHPVILAS</sequence>
<dbReference type="GO" id="GO:0016757">
    <property type="term" value="F:glycosyltransferase activity"/>
    <property type="evidence" value="ECO:0007669"/>
    <property type="project" value="InterPro"/>
</dbReference>
<dbReference type="PANTHER" id="PTHR45947">
    <property type="entry name" value="SULFOQUINOVOSYL TRANSFERASE SQD2"/>
    <property type="match status" value="1"/>
</dbReference>
<feature type="domain" description="Glycosyl transferase family 1" evidence="1">
    <location>
        <begin position="44"/>
        <end position="191"/>
    </location>
</feature>
<comment type="caution">
    <text evidence="2">The sequence shown here is derived from an EMBL/GenBank/DDBJ whole genome shotgun (WGS) entry which is preliminary data.</text>
</comment>
<accession>X1TH60</accession>
<gene>
    <name evidence="2" type="ORF">S12H4_20942</name>
</gene>
<dbReference type="PANTHER" id="PTHR45947:SF3">
    <property type="entry name" value="SULFOQUINOVOSYL TRANSFERASE SQD2"/>
    <property type="match status" value="1"/>
</dbReference>
<dbReference type="CDD" id="cd03801">
    <property type="entry name" value="GT4_PimA-like"/>
    <property type="match status" value="1"/>
</dbReference>
<dbReference type="Pfam" id="PF00534">
    <property type="entry name" value="Glycos_transf_1"/>
    <property type="match status" value="1"/>
</dbReference>
<dbReference type="EMBL" id="BARW01010691">
    <property type="protein sequence ID" value="GAI79379.1"/>
    <property type="molecule type" value="Genomic_DNA"/>
</dbReference>
<evidence type="ECO:0000313" key="2">
    <source>
        <dbReference type="EMBL" id="GAI79379.1"/>
    </source>
</evidence>
<name>X1TH60_9ZZZZ</name>
<dbReference type="AlphaFoldDB" id="X1TH60"/>
<dbReference type="InterPro" id="IPR001296">
    <property type="entry name" value="Glyco_trans_1"/>
</dbReference>
<protein>
    <recommendedName>
        <fullName evidence="1">Glycosyl transferase family 1 domain-containing protein</fullName>
    </recommendedName>
</protein>
<organism evidence="2">
    <name type="scientific">marine sediment metagenome</name>
    <dbReference type="NCBI Taxonomy" id="412755"/>
    <lineage>
        <taxon>unclassified sequences</taxon>
        <taxon>metagenomes</taxon>
        <taxon>ecological metagenomes</taxon>
    </lineage>
</organism>
<feature type="non-terminal residue" evidence="2">
    <location>
        <position position="1"/>
    </location>
</feature>
<reference evidence="2" key="1">
    <citation type="journal article" date="2014" name="Front. Microbiol.">
        <title>High frequency of phylogenetically diverse reductive dehalogenase-homologous genes in deep subseafloor sedimentary metagenomes.</title>
        <authorList>
            <person name="Kawai M."/>
            <person name="Futagami T."/>
            <person name="Toyoda A."/>
            <person name="Takaki Y."/>
            <person name="Nishi S."/>
            <person name="Hori S."/>
            <person name="Arai W."/>
            <person name="Tsubouchi T."/>
            <person name="Morono Y."/>
            <person name="Uchiyama I."/>
            <person name="Ito T."/>
            <person name="Fujiyama A."/>
            <person name="Inagaki F."/>
            <person name="Takami H."/>
        </authorList>
    </citation>
    <scope>NUCLEOTIDE SEQUENCE</scope>
    <source>
        <strain evidence="2">Expedition CK06-06</strain>
    </source>
</reference>